<evidence type="ECO:0000256" key="1">
    <source>
        <dbReference type="SAM" id="SignalP"/>
    </source>
</evidence>
<organism evidence="2">
    <name type="scientific">Pelagomonas calceolata</name>
    <dbReference type="NCBI Taxonomy" id="35677"/>
    <lineage>
        <taxon>Eukaryota</taxon>
        <taxon>Sar</taxon>
        <taxon>Stramenopiles</taxon>
        <taxon>Ochrophyta</taxon>
        <taxon>Pelagophyceae</taxon>
        <taxon>Pelagomonadales</taxon>
        <taxon>Pelagomonadaceae</taxon>
        <taxon>Pelagomonas</taxon>
    </lineage>
</organism>
<reference evidence="4" key="2">
    <citation type="submission" date="2021-11" db="EMBL/GenBank/DDBJ databases">
        <authorList>
            <consortium name="Genoscope - CEA"/>
            <person name="William W."/>
        </authorList>
    </citation>
    <scope>NUCLEOTIDE SEQUENCE</scope>
</reference>
<dbReference type="EMBL" id="HBIW01000961">
    <property type="protein sequence ID" value="CAE0685386.1"/>
    <property type="molecule type" value="Transcribed_RNA"/>
</dbReference>
<reference evidence="2" key="1">
    <citation type="submission" date="2021-01" db="EMBL/GenBank/DDBJ databases">
        <authorList>
            <person name="Corre E."/>
            <person name="Pelletier E."/>
            <person name="Niang G."/>
            <person name="Scheremetjew M."/>
            <person name="Finn R."/>
            <person name="Kale V."/>
            <person name="Holt S."/>
            <person name="Cochrane G."/>
            <person name="Meng A."/>
            <person name="Brown T."/>
            <person name="Cohen L."/>
        </authorList>
    </citation>
    <scope>NUCLEOTIDE SEQUENCE</scope>
    <source>
        <strain evidence="2">CCMP1756</strain>
    </source>
</reference>
<dbReference type="EMBL" id="CAKKNE010000001">
    <property type="protein sequence ID" value="CAH0364144.1"/>
    <property type="molecule type" value="Genomic_DNA"/>
</dbReference>
<sequence>MKLLLLLALHGGAHASTRHKATKNAVDEATTQRLAAEAASASVIKMPGAVAKLFGREEGAEVPAKQAQGPVKQHQDRFKAGSDAPGKVDIYYLGVAGPPADFVLVDTKSGAEHRIPIEAGTHITYDNSVYEHRVDAHPDSKRTLLGPASLPSGGRRLEAVGGAPQWFIDGYCPENIQCSTSADCEGLGPEEWNISPFNRKLVEQAEAGGRRLDDTPPPGPPILCIYGLEPLGFGEDPGNLRRNLRFGNSGGGNGCCFPFFPFGPIG</sequence>
<feature type="chain" id="PRO_5036191467" evidence="1">
    <location>
        <begin position="16"/>
        <end position="266"/>
    </location>
</feature>
<dbReference type="EMBL" id="HBIW01000960">
    <property type="protein sequence ID" value="CAE0685385.1"/>
    <property type="molecule type" value="Transcribed_RNA"/>
</dbReference>
<gene>
    <name evidence="2" type="ORF">PCAL00307_LOCUS819</name>
    <name evidence="3" type="ORF">PCAL00307_LOCUS820</name>
    <name evidence="4" type="ORF">PECAL_1P04960</name>
</gene>
<dbReference type="AlphaFoldDB" id="A0A6S8QMM7"/>
<dbReference type="Proteomes" id="UP000789595">
    <property type="component" value="Unassembled WGS sequence"/>
</dbReference>
<keyword evidence="5" id="KW-1185">Reference proteome</keyword>
<evidence type="ECO:0000313" key="2">
    <source>
        <dbReference type="EMBL" id="CAE0685385.1"/>
    </source>
</evidence>
<proteinExistence type="predicted"/>
<protein>
    <submittedName>
        <fullName evidence="2">Uncharacterized protein</fullName>
    </submittedName>
</protein>
<evidence type="ECO:0000313" key="5">
    <source>
        <dbReference type="Proteomes" id="UP000789595"/>
    </source>
</evidence>
<feature type="signal peptide" evidence="1">
    <location>
        <begin position="1"/>
        <end position="15"/>
    </location>
</feature>
<keyword evidence="1" id="KW-0732">Signal</keyword>
<accession>A0A6S8QMM7</accession>
<name>A0A6S8QMM7_9STRA</name>
<evidence type="ECO:0000313" key="3">
    <source>
        <dbReference type="EMBL" id="CAE0685386.1"/>
    </source>
</evidence>
<evidence type="ECO:0000313" key="4">
    <source>
        <dbReference type="EMBL" id="CAH0364144.1"/>
    </source>
</evidence>